<dbReference type="GO" id="GO:0034069">
    <property type="term" value="F:aminoglycoside N-acetyltransferase activity"/>
    <property type="evidence" value="ECO:0007669"/>
    <property type="project" value="TreeGrafter"/>
</dbReference>
<gene>
    <name evidence="2" type="ORF">I0Q91_04975</name>
</gene>
<organism evidence="2 3">
    <name type="scientific">Halonatronomonas betaini</name>
    <dbReference type="NCBI Taxonomy" id="2778430"/>
    <lineage>
        <taxon>Bacteria</taxon>
        <taxon>Bacillati</taxon>
        <taxon>Bacillota</taxon>
        <taxon>Clostridia</taxon>
        <taxon>Halanaerobiales</taxon>
        <taxon>Halarsenatibacteraceae</taxon>
        <taxon>Halonatronomonas</taxon>
    </lineage>
</organism>
<keyword evidence="3" id="KW-1185">Reference proteome</keyword>
<dbReference type="InterPro" id="IPR000182">
    <property type="entry name" value="GNAT_dom"/>
</dbReference>
<dbReference type="InterPro" id="IPR016181">
    <property type="entry name" value="Acyl_CoA_acyltransferase"/>
</dbReference>
<dbReference type="PANTHER" id="PTHR37817">
    <property type="entry name" value="N-ACETYLTRANSFERASE EIS"/>
    <property type="match status" value="1"/>
</dbReference>
<proteinExistence type="predicted"/>
<evidence type="ECO:0000313" key="3">
    <source>
        <dbReference type="Proteomes" id="UP000621436"/>
    </source>
</evidence>
<accession>A0A931AUI9</accession>
<dbReference type="RefSeq" id="WP_270453303.1">
    <property type="nucleotide sequence ID" value="NZ_JADPIE010000002.1"/>
</dbReference>
<sequence>MIRKGTGEQDFKKIVELWFEIGWLKSKGLEDNSGLKDMLKSSDCWVYEENGKIEATAFGIPGEINYLNEKLSFHGLSGVVVSPVARKEGLASRLVTQSITESYHQGTAVSGLLMFEQGYYNYLGYGTGSYDHVFTFDPSYLNVDLNPDRPSRISKDDWKEVHRALLNRKPYHGAVSLLPARISKDKLAWSDQAYGLGYYNEDGELTHFLWLDRDKGSSHGPLRVEFMAFENHKQFLELLAVLKNLSDQIYAVRMKEPADIQLQDYIKYPRKQNKRSDSKFGYNSRVFADWQIRILNLEKAIGASRFTGSPLKFNLELYDPLERYLEGSDWQGLSGNYQLELGEQSLIKDVRNSELPTLRADINSFSRLWLGVLKPSVLALNQELSAPKELLDDLDRKFVTIPKPSMEWEF</sequence>
<dbReference type="Pfam" id="PF13527">
    <property type="entry name" value="Acetyltransf_9"/>
    <property type="match status" value="1"/>
</dbReference>
<dbReference type="GO" id="GO:0030649">
    <property type="term" value="P:aminoglycoside antibiotic catabolic process"/>
    <property type="evidence" value="ECO:0007669"/>
    <property type="project" value="TreeGrafter"/>
</dbReference>
<dbReference type="PROSITE" id="PS51186">
    <property type="entry name" value="GNAT"/>
    <property type="match status" value="1"/>
</dbReference>
<dbReference type="AlphaFoldDB" id="A0A931AUI9"/>
<reference evidence="2" key="1">
    <citation type="submission" date="2020-11" db="EMBL/GenBank/DDBJ databases">
        <title>Halonatronomonas betainensis gen. nov., sp. nov. a novel haloalkaliphilic representative of the family Halanaerobiacae capable of betaine degradation.</title>
        <authorList>
            <person name="Boltyanskaya Y."/>
            <person name="Kevbrin V."/>
            <person name="Detkova E."/>
            <person name="Grouzdev D.S."/>
            <person name="Koziaeva V."/>
            <person name="Zhilina T."/>
        </authorList>
    </citation>
    <scope>NUCLEOTIDE SEQUENCE</scope>
    <source>
        <strain evidence="2">Z-7014</strain>
    </source>
</reference>
<name>A0A931AUI9_9FIRM</name>
<protein>
    <submittedName>
        <fullName evidence="2">GNAT family N-acetyltransferase</fullName>
    </submittedName>
</protein>
<dbReference type="EMBL" id="JADPIE010000002">
    <property type="protein sequence ID" value="MBF8436426.1"/>
    <property type="molecule type" value="Genomic_DNA"/>
</dbReference>
<comment type="caution">
    <text evidence="2">The sequence shown here is derived from an EMBL/GenBank/DDBJ whole genome shotgun (WGS) entry which is preliminary data.</text>
</comment>
<dbReference type="InterPro" id="IPR051554">
    <property type="entry name" value="Acetyltransferase_Eis"/>
</dbReference>
<evidence type="ECO:0000313" key="2">
    <source>
        <dbReference type="EMBL" id="MBF8436426.1"/>
    </source>
</evidence>
<dbReference type="SUPFAM" id="SSF55729">
    <property type="entry name" value="Acyl-CoA N-acyltransferases (Nat)"/>
    <property type="match status" value="1"/>
</dbReference>
<dbReference type="PANTHER" id="PTHR37817:SF1">
    <property type="entry name" value="N-ACETYLTRANSFERASE EIS"/>
    <property type="match status" value="1"/>
</dbReference>
<evidence type="ECO:0000259" key="1">
    <source>
        <dbReference type="PROSITE" id="PS51186"/>
    </source>
</evidence>
<dbReference type="Proteomes" id="UP000621436">
    <property type="component" value="Unassembled WGS sequence"/>
</dbReference>
<dbReference type="Gene3D" id="3.40.630.30">
    <property type="match status" value="2"/>
</dbReference>
<feature type="domain" description="N-acetyltransferase" evidence="1">
    <location>
        <begin position="1"/>
        <end position="146"/>
    </location>
</feature>